<dbReference type="EMBL" id="BSNI01000001">
    <property type="protein sequence ID" value="GLQ16054.1"/>
    <property type="molecule type" value="Genomic_DNA"/>
</dbReference>
<sequence>MRFIMWLLLAFLTAAPANAENFGEKREYFKDWLAACRPTTGYCSAITYINPNPGNGAVADHWLRIGRHKDGAKWEISFTPITVAPNNSTTFYYWIGEDSFWFTKGSGALAYGAINDIFLIGEDATKMLTAMLAGNKMTSSFDDMSGQRIDIDFSLSGLTASLLWIDDQQGRVGDPRIAGDLPIGLDLAEPKLPIPTELPAEILEKHAANENCEALSELVHGSDWQIHQVNNTTLLYMIPCTAGAYNFLYAFYTQSTEYDSISKLLFADYWDSVGWTGTDLLVNPHFDPATRTLTSFYKGRGLGDCGTSGEWQWQEYGFKMLKFYAKSECGGYADDMDLEFPQIYP</sequence>
<dbReference type="Pfam" id="PF06674">
    <property type="entry name" value="DUF1176"/>
    <property type="match status" value="2"/>
</dbReference>
<reference evidence="2" key="1">
    <citation type="journal article" date="2014" name="Int. J. Syst. Evol. Microbiol.">
        <title>Complete genome of a new Firmicutes species belonging to the dominant human colonic microbiota ('Ruminococcus bicirculans') reveals two chromosomes and a selective capacity to utilize plant glucans.</title>
        <authorList>
            <consortium name="NISC Comparative Sequencing Program"/>
            <person name="Wegmann U."/>
            <person name="Louis P."/>
            <person name="Goesmann A."/>
            <person name="Henrissat B."/>
            <person name="Duncan S.H."/>
            <person name="Flint H.J."/>
        </authorList>
    </citation>
    <scope>NUCLEOTIDE SEQUENCE</scope>
    <source>
        <strain evidence="2">NBRC 107169</strain>
    </source>
</reference>
<keyword evidence="1" id="KW-0732">Signal</keyword>
<organism evidence="2 3">
    <name type="scientific">Maritalea porphyrae</name>
    <dbReference type="NCBI Taxonomy" id="880732"/>
    <lineage>
        <taxon>Bacteria</taxon>
        <taxon>Pseudomonadati</taxon>
        <taxon>Pseudomonadota</taxon>
        <taxon>Alphaproteobacteria</taxon>
        <taxon>Hyphomicrobiales</taxon>
        <taxon>Devosiaceae</taxon>
        <taxon>Maritalea</taxon>
    </lineage>
</organism>
<evidence type="ECO:0000313" key="3">
    <source>
        <dbReference type="Proteomes" id="UP001161405"/>
    </source>
</evidence>
<evidence type="ECO:0008006" key="4">
    <source>
        <dbReference type="Google" id="ProtNLM"/>
    </source>
</evidence>
<feature type="signal peptide" evidence="1">
    <location>
        <begin position="1"/>
        <end position="19"/>
    </location>
</feature>
<dbReference type="InterPro" id="IPR009560">
    <property type="entry name" value="DUF1176"/>
</dbReference>
<keyword evidence="3" id="KW-1185">Reference proteome</keyword>
<name>A0ABQ5ULG9_9HYPH</name>
<reference evidence="2" key="2">
    <citation type="submission" date="2023-01" db="EMBL/GenBank/DDBJ databases">
        <title>Draft genome sequence of Maritalea porphyrae strain NBRC 107169.</title>
        <authorList>
            <person name="Sun Q."/>
            <person name="Mori K."/>
        </authorList>
    </citation>
    <scope>NUCLEOTIDE SEQUENCE</scope>
    <source>
        <strain evidence="2">NBRC 107169</strain>
    </source>
</reference>
<comment type="caution">
    <text evidence="2">The sequence shown here is derived from an EMBL/GenBank/DDBJ whole genome shotgun (WGS) entry which is preliminary data.</text>
</comment>
<evidence type="ECO:0000256" key="1">
    <source>
        <dbReference type="SAM" id="SignalP"/>
    </source>
</evidence>
<proteinExistence type="predicted"/>
<gene>
    <name evidence="2" type="ORF">GCM10007879_03030</name>
</gene>
<dbReference type="RefSeq" id="WP_284361343.1">
    <property type="nucleotide sequence ID" value="NZ_BSNI01000001.1"/>
</dbReference>
<protein>
    <recommendedName>
        <fullName evidence="4">DUF1176 domain-containing protein</fullName>
    </recommendedName>
</protein>
<evidence type="ECO:0000313" key="2">
    <source>
        <dbReference type="EMBL" id="GLQ16054.1"/>
    </source>
</evidence>
<dbReference type="Proteomes" id="UP001161405">
    <property type="component" value="Unassembled WGS sequence"/>
</dbReference>
<accession>A0ABQ5ULG9</accession>
<feature type="chain" id="PRO_5046259752" description="DUF1176 domain-containing protein" evidence="1">
    <location>
        <begin position="20"/>
        <end position="345"/>
    </location>
</feature>